<comment type="function">
    <text evidence="7">Binds to the 23S rRNA.</text>
</comment>
<evidence type="ECO:0000256" key="7">
    <source>
        <dbReference type="HAMAP-Rule" id="MF_01341"/>
    </source>
</evidence>
<dbReference type="FunFam" id="4.10.990.10:FF:000001">
    <property type="entry name" value="50S ribosomal protein L15"/>
    <property type="match status" value="1"/>
</dbReference>
<evidence type="ECO:0000256" key="3">
    <source>
        <dbReference type="ARBA" id="ARBA00022884"/>
    </source>
</evidence>
<dbReference type="RefSeq" id="WP_048202329.1">
    <property type="nucleotide sequence ID" value="NZ_CP009149.1"/>
</dbReference>
<name>A0A076LCJ3_9EURY</name>
<sequence>MIRKKKKVKKIRGSRTCGGGSHKKRRGAGNKGGRGMAGGHKHKWTWIIKYMPDYFGKYGFKRHPSLVKQLETINVGELEEIVLKNPDKFEKEDDKFVVDVIELGYEKVLGKGKVTIPMIVKAVEVSEKAKEKIEAVGGEVVEL</sequence>
<accession>A0A076LCJ3</accession>
<dbReference type="FunFam" id="3.100.10.10:FF:000021">
    <property type="entry name" value="50S ribosomal protein L15"/>
    <property type="match status" value="1"/>
</dbReference>
<reference evidence="11 12" key="1">
    <citation type="journal article" date="2015" name="Int. J. Syst. Evol. Microbiol.">
        <title>M ethanocaldococcus bathoardescens sp. nov., a hyperthermophilic methanogen isolated from a volcanically active deep-sea hydrothermal vent.</title>
        <authorList>
            <person name="Stewart L.C."/>
            <person name="Jung J.H."/>
            <person name="Kim Y.T."/>
            <person name="Kwon S.W."/>
            <person name="Park C.S."/>
            <person name="Holden J.F."/>
        </authorList>
    </citation>
    <scope>NUCLEOTIDE SEQUENCE [LARGE SCALE GENOMIC DNA]</scope>
    <source>
        <strain evidence="11 12">JH146</strain>
    </source>
</reference>
<evidence type="ECO:0000256" key="6">
    <source>
        <dbReference type="ARBA" id="ARBA00035200"/>
    </source>
</evidence>
<dbReference type="Pfam" id="PF00828">
    <property type="entry name" value="Ribosomal_L27A"/>
    <property type="match status" value="1"/>
</dbReference>
<dbReference type="EMBL" id="CP009149">
    <property type="protein sequence ID" value="AIJ06235.1"/>
    <property type="molecule type" value="Genomic_DNA"/>
</dbReference>
<keyword evidence="2 7" id="KW-0699">rRNA-binding</keyword>
<dbReference type="SUPFAM" id="SSF52080">
    <property type="entry name" value="Ribosomal proteins L15p and L18e"/>
    <property type="match status" value="1"/>
</dbReference>
<dbReference type="GO" id="GO:0022625">
    <property type="term" value="C:cytosolic large ribosomal subunit"/>
    <property type="evidence" value="ECO:0007669"/>
    <property type="project" value="TreeGrafter"/>
</dbReference>
<dbReference type="Proteomes" id="UP000028781">
    <property type="component" value="Chromosome"/>
</dbReference>
<evidence type="ECO:0000313" key="12">
    <source>
        <dbReference type="Proteomes" id="UP000028781"/>
    </source>
</evidence>
<dbReference type="InterPro" id="IPR021131">
    <property type="entry name" value="Ribosomal_uL15/eL18"/>
</dbReference>
<keyword evidence="5 7" id="KW-0687">Ribonucleoprotein</keyword>
<dbReference type="InterPro" id="IPR036227">
    <property type="entry name" value="Ribosomal_uL15/eL18_sf"/>
</dbReference>
<keyword evidence="3 7" id="KW-0694">RNA-binding</keyword>
<dbReference type="AlphaFoldDB" id="A0A076LCJ3"/>
<dbReference type="HAMAP" id="MF_01341">
    <property type="entry name" value="Ribosomal_uL15"/>
    <property type="match status" value="1"/>
</dbReference>
<feature type="region of interest" description="Disordered" evidence="9">
    <location>
        <begin position="1"/>
        <end position="39"/>
    </location>
</feature>
<feature type="compositionally biased region" description="Gly residues" evidence="9">
    <location>
        <begin position="29"/>
        <end position="38"/>
    </location>
</feature>
<organism evidence="11 12">
    <name type="scientific">Methanocaldococcus bathoardescens</name>
    <dbReference type="NCBI Taxonomy" id="1301915"/>
    <lineage>
        <taxon>Archaea</taxon>
        <taxon>Methanobacteriati</taxon>
        <taxon>Methanobacteriota</taxon>
        <taxon>Methanomada group</taxon>
        <taxon>Methanococci</taxon>
        <taxon>Methanococcales</taxon>
        <taxon>Methanocaldococcaceae</taxon>
        <taxon>Methanocaldococcus</taxon>
    </lineage>
</organism>
<dbReference type="STRING" id="1301915.JH146_1393"/>
<dbReference type="InterPro" id="IPR001196">
    <property type="entry name" value="Ribosomal_uL15_CS"/>
</dbReference>
<protein>
    <recommendedName>
        <fullName evidence="6 7">Large ribosomal subunit protein uL15</fullName>
    </recommendedName>
</protein>
<dbReference type="PANTHER" id="PTHR11721:SF3">
    <property type="entry name" value="LARGE RIBOSOMAL SUBUNIT PROTEIN UL15"/>
    <property type="match status" value="1"/>
</dbReference>
<dbReference type="KEGG" id="mjh:JH146_1393"/>
<evidence type="ECO:0000256" key="1">
    <source>
        <dbReference type="ARBA" id="ARBA00007320"/>
    </source>
</evidence>
<dbReference type="Gene3D" id="4.10.990.10">
    <property type="match status" value="1"/>
</dbReference>
<dbReference type="Gene3D" id="3.100.10.10">
    <property type="match status" value="1"/>
</dbReference>
<evidence type="ECO:0000256" key="5">
    <source>
        <dbReference type="ARBA" id="ARBA00023274"/>
    </source>
</evidence>
<feature type="domain" description="Large ribosomal subunit protein uL15/eL18" evidence="10">
    <location>
        <begin position="72"/>
        <end position="141"/>
    </location>
</feature>
<dbReference type="PROSITE" id="PS00475">
    <property type="entry name" value="RIBOSOMAL_L15"/>
    <property type="match status" value="1"/>
</dbReference>
<dbReference type="InterPro" id="IPR030878">
    <property type="entry name" value="Ribosomal_uL15"/>
</dbReference>
<dbReference type="PANTHER" id="PTHR11721">
    <property type="entry name" value="60S RIBOSOMAL PROTEIN L27A"/>
    <property type="match status" value="1"/>
</dbReference>
<gene>
    <name evidence="7" type="primary">rpl15</name>
    <name evidence="11" type="ORF">JH146_1393</name>
</gene>
<comment type="similarity">
    <text evidence="1 7 8">Belongs to the universal ribosomal protein uL15 family.</text>
</comment>
<dbReference type="GO" id="GO:0006412">
    <property type="term" value="P:translation"/>
    <property type="evidence" value="ECO:0007669"/>
    <property type="project" value="UniProtKB-UniRule"/>
</dbReference>
<feature type="compositionally biased region" description="Basic residues" evidence="9">
    <location>
        <begin position="1"/>
        <end position="13"/>
    </location>
</feature>
<proteinExistence type="inferred from homology"/>
<dbReference type="GO" id="GO:0003735">
    <property type="term" value="F:structural constituent of ribosome"/>
    <property type="evidence" value="ECO:0007669"/>
    <property type="project" value="InterPro"/>
</dbReference>
<dbReference type="HOGENOM" id="CLU_109163_0_0_2"/>
<evidence type="ECO:0000256" key="9">
    <source>
        <dbReference type="SAM" id="MobiDB-lite"/>
    </source>
</evidence>
<comment type="subunit">
    <text evidence="7">Part of the 50S ribosomal subunit.</text>
</comment>
<dbReference type="InterPro" id="IPR027386">
    <property type="entry name" value="Rbsml_uL15_N"/>
</dbReference>
<evidence type="ECO:0000313" key="11">
    <source>
        <dbReference type="EMBL" id="AIJ06235.1"/>
    </source>
</evidence>
<keyword evidence="12" id="KW-1185">Reference proteome</keyword>
<evidence type="ECO:0000256" key="4">
    <source>
        <dbReference type="ARBA" id="ARBA00022980"/>
    </source>
</evidence>
<dbReference type="OrthoDB" id="9418at2157"/>
<evidence type="ECO:0000256" key="8">
    <source>
        <dbReference type="RuleBase" id="RU003888"/>
    </source>
</evidence>
<dbReference type="GeneID" id="24892024"/>
<evidence type="ECO:0000259" key="10">
    <source>
        <dbReference type="Pfam" id="PF00828"/>
    </source>
</evidence>
<keyword evidence="4 7" id="KW-0689">Ribosomal protein</keyword>
<dbReference type="GO" id="GO:0019843">
    <property type="term" value="F:rRNA binding"/>
    <property type="evidence" value="ECO:0007669"/>
    <property type="project" value="UniProtKB-UniRule"/>
</dbReference>
<evidence type="ECO:0000256" key="2">
    <source>
        <dbReference type="ARBA" id="ARBA00022730"/>
    </source>
</evidence>